<protein>
    <submittedName>
        <fullName evidence="1">Uncharacterized protein</fullName>
    </submittedName>
</protein>
<accession>K0DKX7</accession>
<reference evidence="1 2" key="1">
    <citation type="submission" date="2012-07" db="EMBL/GenBank/DDBJ databases">
        <title>Complete genomic sequence of Horseradish latent virus (HRLV) isolated from Lyngle, Denmark, in April 1973.</title>
        <authorList>
            <person name="Maiti I.B."/>
            <person name="Pattanaik S."/>
        </authorList>
    </citation>
    <scope>NUCLEOTIDE SEQUENCE [LARGE SCALE GENOMIC DNA]</scope>
    <source>
        <strain evidence="1">ID1</strain>
    </source>
</reference>
<evidence type="ECO:0000313" key="2">
    <source>
        <dbReference type="Proteomes" id="UP000201167"/>
    </source>
</evidence>
<sequence>MSIEKYIRSSDQYNPITRLYEVYTHIPRIGSVEIRFAKSSTYGVEDTSARMSMYTAIRSV</sequence>
<dbReference type="Proteomes" id="UP000201167">
    <property type="component" value="Segment"/>
</dbReference>
<dbReference type="KEGG" id="vg:13829198"/>
<dbReference type="GeneID" id="13829198"/>
<name>K0DKX7_9VIRU</name>
<proteinExistence type="predicted"/>
<keyword evidence="2" id="KW-1185">Reference proteome</keyword>
<evidence type="ECO:0000313" key="1">
    <source>
        <dbReference type="EMBL" id="AFT84154.1"/>
    </source>
</evidence>
<dbReference type="EMBL" id="JX429923">
    <property type="protein sequence ID" value="AFT84154.1"/>
    <property type="molecule type" value="Genomic_DNA"/>
</dbReference>
<dbReference type="RefSeq" id="YP_006907829.1">
    <property type="nucleotide sequence ID" value="NC_018858.1"/>
</dbReference>
<organism evidence="1 2">
    <name type="scientific">Horseradish latent virus</name>
    <dbReference type="NCBI Taxonomy" id="264076"/>
    <lineage>
        <taxon>Viruses</taxon>
        <taxon>Riboviria</taxon>
        <taxon>Pararnavirae</taxon>
        <taxon>Artverviricota</taxon>
        <taxon>Revtraviricetes</taxon>
        <taxon>Ortervirales</taxon>
        <taxon>Caulimoviridae</taxon>
        <taxon>Caulimovirus</taxon>
        <taxon>Caulimovirus latensarmoraciae</taxon>
    </lineage>
</organism>